<dbReference type="InParanoid" id="A0A6I9TWS6"/>
<feature type="compositionally biased region" description="Basic and acidic residues" evidence="1">
    <location>
        <begin position="501"/>
        <end position="523"/>
    </location>
</feature>
<organism evidence="2 3">
    <name type="scientific">Sesamum indicum</name>
    <name type="common">Oriental sesame</name>
    <name type="synonym">Sesamum orientale</name>
    <dbReference type="NCBI Taxonomy" id="4182"/>
    <lineage>
        <taxon>Eukaryota</taxon>
        <taxon>Viridiplantae</taxon>
        <taxon>Streptophyta</taxon>
        <taxon>Embryophyta</taxon>
        <taxon>Tracheophyta</taxon>
        <taxon>Spermatophyta</taxon>
        <taxon>Magnoliopsida</taxon>
        <taxon>eudicotyledons</taxon>
        <taxon>Gunneridae</taxon>
        <taxon>Pentapetalae</taxon>
        <taxon>asterids</taxon>
        <taxon>lamiids</taxon>
        <taxon>Lamiales</taxon>
        <taxon>Pedaliaceae</taxon>
        <taxon>Sesamum</taxon>
    </lineage>
</organism>
<feature type="compositionally biased region" description="Low complexity" evidence="1">
    <location>
        <begin position="465"/>
        <end position="475"/>
    </location>
</feature>
<feature type="compositionally biased region" description="Low complexity" evidence="1">
    <location>
        <begin position="483"/>
        <end position="500"/>
    </location>
</feature>
<name>A0A6I9TWS6_SESIN</name>
<sequence>MEFHLDSGEESNEQKMGELNTCLLPEAKQREKLGSILNFEKCERFYGDFHPQVPKHTKNFEGFHEKQHVERKLGRSEEVVKYMSYLPSFLEKGENPQEKPFNIGVLDWHQLEKWQCNSNHISGINSKHPQFTSNNSSFITSEGLSSHCCRENMLFPHQQGVNHHALSCHSNATPTEGCSSSTKLLAGNGVKFPDGKACSINPLKAQQSVLQASQSSSLDTLNGLIDRKSKDSAQGRVPGTRWRHFEKDSIISGLKGNDGMQKREALKAERLVPSFIVTDHDFSERHRPVVLESTDDTGNRHFSLDHKSEFKVDNNRSLQANCHSCSRGYTGNFCHIEFASDCACFHSLPDGSGKTKGAHVKQSCAKEIRSINCPSGKEQTIPLTGSEISPCIRKKLEEKNSGSKPRNLAEEKVFQVKVSIADSTTVENSSPTHHFSSGVGRICNSSSSNSLAIPYPVSRDDPKVTSTSASSSNSTCEKSNATSRSRSSPLRRLLDPLLKPRGSDSHDFDRSSERNPLKTDKTKKSSGSQRESPALHSIKIRFDLKGCKTDDIIGTHKAEKNGLVMMQALLQVAVKNGNPLFTFTVDNCTNILAATVKKLSSKKTAPRWVYTFFSFNEMKKKNASWKNQGCKDRNHGYIPNIVAQMKVSDILCTNSNGKRPVSKSCVREFVLSSMGTQDIDQKSGPLTGDDELAAIVVKFLERVDEQSKEDGQWRGTFNKLSVIGLNEPFQEVKSCSNSKDDKGNESASNDIFSLTVILPSGHHGMPSNGEPWPLIERWKSGGSCDCGGWDLGCRIRVLANSNQSSQRSNLAKSQSSTFKLFSQEETEEKKRPVFIYSPFEDGIFSIEFNSSLNLLQAFSIGISVLNSRTSAMLSTNAFGVKISEEIT</sequence>
<proteinExistence type="predicted"/>
<dbReference type="OrthoDB" id="1898655at2759"/>
<dbReference type="Gramene" id="SIN_1024396.t">
    <property type="protein sequence ID" value="SIN_1024396.t"/>
    <property type="gene ID" value="SIN_1024396"/>
</dbReference>
<gene>
    <name evidence="3" type="primary">LOC105170457</name>
</gene>
<dbReference type="AlphaFoldDB" id="A0A6I9TWS6"/>
<feature type="region of interest" description="Disordered" evidence="1">
    <location>
        <begin position="453"/>
        <end position="533"/>
    </location>
</feature>
<dbReference type="KEGG" id="sind:105170457"/>
<dbReference type="Proteomes" id="UP000504604">
    <property type="component" value="Linkage group LG9"/>
</dbReference>
<dbReference type="Pfam" id="PF12043">
    <property type="entry name" value="DUF3527"/>
    <property type="match status" value="2"/>
</dbReference>
<protein>
    <submittedName>
        <fullName evidence="3">Uncharacterized protein LOC105170457</fullName>
    </submittedName>
</protein>
<evidence type="ECO:0000256" key="1">
    <source>
        <dbReference type="SAM" id="MobiDB-lite"/>
    </source>
</evidence>
<dbReference type="RefSeq" id="XP_011089522.1">
    <property type="nucleotide sequence ID" value="XM_011091220.2"/>
</dbReference>
<accession>A0A6I9TWS6</accession>
<dbReference type="InterPro" id="IPR021916">
    <property type="entry name" value="DUF3527"/>
</dbReference>
<dbReference type="GeneID" id="105170457"/>
<dbReference type="PANTHER" id="PTHR31390">
    <property type="entry name" value="EXPRESSED PROTEIN"/>
    <property type="match status" value="1"/>
</dbReference>
<dbReference type="PANTHER" id="PTHR31390:SF4">
    <property type="entry name" value="DUF3527 DOMAIN-CONTAINING PROTEIN"/>
    <property type="match status" value="1"/>
</dbReference>
<dbReference type="FunCoup" id="A0A6I9TWS6">
    <property type="interactions" value="1914"/>
</dbReference>
<evidence type="ECO:0000313" key="2">
    <source>
        <dbReference type="Proteomes" id="UP000504604"/>
    </source>
</evidence>
<evidence type="ECO:0000313" key="3">
    <source>
        <dbReference type="RefSeq" id="XP_011089522.1"/>
    </source>
</evidence>
<keyword evidence="2" id="KW-1185">Reference proteome</keyword>
<reference evidence="3" key="1">
    <citation type="submission" date="2025-08" db="UniProtKB">
        <authorList>
            <consortium name="RefSeq"/>
        </authorList>
    </citation>
    <scope>IDENTIFICATION</scope>
</reference>